<dbReference type="Gene3D" id="3.40.50.2300">
    <property type="match status" value="1"/>
</dbReference>
<dbReference type="InterPro" id="IPR051015">
    <property type="entry name" value="EvgA-like"/>
</dbReference>
<dbReference type="EMBL" id="BMLF01000001">
    <property type="protein sequence ID" value="GGL89017.1"/>
    <property type="molecule type" value="Genomic_DNA"/>
</dbReference>
<gene>
    <name evidence="6" type="primary">flhR</name>
    <name evidence="6" type="ORF">GCM10011534_08930</name>
</gene>
<dbReference type="InterPro" id="IPR001789">
    <property type="entry name" value="Sig_transdc_resp-reg_receiver"/>
</dbReference>
<dbReference type="InterPro" id="IPR011006">
    <property type="entry name" value="CheY-like_superfamily"/>
</dbReference>
<keyword evidence="1 3" id="KW-0597">Phosphoprotein</keyword>
<dbReference type="InterPro" id="IPR036388">
    <property type="entry name" value="WH-like_DNA-bd_sf"/>
</dbReference>
<keyword evidence="2 6" id="KW-0238">DNA-binding</keyword>
<dbReference type="GO" id="GO:0003677">
    <property type="term" value="F:DNA binding"/>
    <property type="evidence" value="ECO:0007669"/>
    <property type="project" value="UniProtKB-KW"/>
</dbReference>
<dbReference type="InterPro" id="IPR058245">
    <property type="entry name" value="NreC/VraR/RcsB-like_REC"/>
</dbReference>
<dbReference type="CDD" id="cd06170">
    <property type="entry name" value="LuxR_C_like"/>
    <property type="match status" value="1"/>
</dbReference>
<evidence type="ECO:0000259" key="5">
    <source>
        <dbReference type="PROSITE" id="PS50110"/>
    </source>
</evidence>
<organism evidence="6 7">
    <name type="scientific">Pseudooceanicola nanhaiensis</name>
    <dbReference type="NCBI Taxonomy" id="375761"/>
    <lineage>
        <taxon>Bacteria</taxon>
        <taxon>Pseudomonadati</taxon>
        <taxon>Pseudomonadota</taxon>
        <taxon>Alphaproteobacteria</taxon>
        <taxon>Rhodobacterales</taxon>
        <taxon>Paracoccaceae</taxon>
        <taxon>Pseudooceanicola</taxon>
    </lineage>
</organism>
<dbReference type="RefSeq" id="WP_028285794.1">
    <property type="nucleotide sequence ID" value="NZ_BMLF01000001.1"/>
</dbReference>
<dbReference type="InterPro" id="IPR000792">
    <property type="entry name" value="Tscrpt_reg_LuxR_C"/>
</dbReference>
<dbReference type="PANTHER" id="PTHR45566:SF2">
    <property type="entry name" value="NARL SUBFAMILY"/>
    <property type="match status" value="1"/>
</dbReference>
<protein>
    <submittedName>
        <fullName evidence="6">DNA-binding response regulator</fullName>
    </submittedName>
</protein>
<feature type="domain" description="Response regulatory" evidence="5">
    <location>
        <begin position="3"/>
        <end position="119"/>
    </location>
</feature>
<name>A0A917SNH8_9RHOB</name>
<dbReference type="PROSITE" id="PS50110">
    <property type="entry name" value="RESPONSE_REGULATORY"/>
    <property type="match status" value="1"/>
</dbReference>
<dbReference type="SUPFAM" id="SSF52172">
    <property type="entry name" value="CheY-like"/>
    <property type="match status" value="1"/>
</dbReference>
<proteinExistence type="predicted"/>
<evidence type="ECO:0000259" key="4">
    <source>
        <dbReference type="PROSITE" id="PS50043"/>
    </source>
</evidence>
<evidence type="ECO:0000256" key="2">
    <source>
        <dbReference type="ARBA" id="ARBA00023125"/>
    </source>
</evidence>
<dbReference type="Proteomes" id="UP000649829">
    <property type="component" value="Unassembled WGS sequence"/>
</dbReference>
<evidence type="ECO:0000256" key="1">
    <source>
        <dbReference type="ARBA" id="ARBA00022553"/>
    </source>
</evidence>
<comment type="caution">
    <text evidence="6">The sequence shown here is derived from an EMBL/GenBank/DDBJ whole genome shotgun (WGS) entry which is preliminary data.</text>
</comment>
<dbReference type="Pfam" id="PF00196">
    <property type="entry name" value="GerE"/>
    <property type="match status" value="1"/>
</dbReference>
<dbReference type="SMART" id="SM00448">
    <property type="entry name" value="REC"/>
    <property type="match status" value="1"/>
</dbReference>
<dbReference type="PRINTS" id="PR00038">
    <property type="entry name" value="HTHLUXR"/>
</dbReference>
<dbReference type="CDD" id="cd17535">
    <property type="entry name" value="REC_NarL-like"/>
    <property type="match status" value="1"/>
</dbReference>
<evidence type="ECO:0000313" key="7">
    <source>
        <dbReference type="Proteomes" id="UP000649829"/>
    </source>
</evidence>
<reference evidence="6" key="2">
    <citation type="submission" date="2020-09" db="EMBL/GenBank/DDBJ databases">
        <authorList>
            <person name="Sun Q."/>
            <person name="Zhou Y."/>
        </authorList>
    </citation>
    <scope>NUCLEOTIDE SEQUENCE</scope>
    <source>
        <strain evidence="6">CGMCC 1.6293</strain>
    </source>
</reference>
<evidence type="ECO:0000256" key="3">
    <source>
        <dbReference type="PROSITE-ProRule" id="PRU00169"/>
    </source>
</evidence>
<evidence type="ECO:0000313" key="6">
    <source>
        <dbReference type="EMBL" id="GGL89017.1"/>
    </source>
</evidence>
<reference evidence="6" key="1">
    <citation type="journal article" date="2014" name="Int. J. Syst. Evol. Microbiol.">
        <title>Complete genome sequence of Corynebacterium casei LMG S-19264T (=DSM 44701T), isolated from a smear-ripened cheese.</title>
        <authorList>
            <consortium name="US DOE Joint Genome Institute (JGI-PGF)"/>
            <person name="Walter F."/>
            <person name="Albersmeier A."/>
            <person name="Kalinowski J."/>
            <person name="Ruckert C."/>
        </authorList>
    </citation>
    <scope>NUCLEOTIDE SEQUENCE</scope>
    <source>
        <strain evidence="6">CGMCC 1.6293</strain>
    </source>
</reference>
<sequence length="198" mass="20908">MANIILADDHALVLDAISSLLTGEGRHIVRSAASVRDTEALIAEGPVPDLVLLDYRMPDMHDLVGLGRIRALLPGVPVALISGSAGGPVAAAAIEAGAAGFLPKTLTRAEMLEAVRRMLAGEVYTPPAPTDGSLAATLTRREYDVLRGVAQGLSNKEIARNLDLTEVTVKLHVKTMCRKLDARNRTHAALLALELGLL</sequence>
<dbReference type="AlphaFoldDB" id="A0A917SNH8"/>
<dbReference type="PROSITE" id="PS50043">
    <property type="entry name" value="HTH_LUXR_2"/>
    <property type="match status" value="1"/>
</dbReference>
<dbReference type="GO" id="GO:0000160">
    <property type="term" value="P:phosphorelay signal transduction system"/>
    <property type="evidence" value="ECO:0007669"/>
    <property type="project" value="InterPro"/>
</dbReference>
<dbReference type="SMART" id="SM00421">
    <property type="entry name" value="HTH_LUXR"/>
    <property type="match status" value="1"/>
</dbReference>
<dbReference type="SUPFAM" id="SSF46894">
    <property type="entry name" value="C-terminal effector domain of the bipartite response regulators"/>
    <property type="match status" value="1"/>
</dbReference>
<keyword evidence="7" id="KW-1185">Reference proteome</keyword>
<dbReference type="GO" id="GO:0006355">
    <property type="term" value="P:regulation of DNA-templated transcription"/>
    <property type="evidence" value="ECO:0007669"/>
    <property type="project" value="InterPro"/>
</dbReference>
<feature type="modified residue" description="4-aspartylphosphate" evidence="3">
    <location>
        <position position="54"/>
    </location>
</feature>
<dbReference type="InterPro" id="IPR016032">
    <property type="entry name" value="Sig_transdc_resp-reg_C-effctor"/>
</dbReference>
<feature type="domain" description="HTH luxR-type" evidence="4">
    <location>
        <begin position="131"/>
        <end position="196"/>
    </location>
</feature>
<dbReference type="Pfam" id="PF00072">
    <property type="entry name" value="Response_reg"/>
    <property type="match status" value="1"/>
</dbReference>
<dbReference type="Gene3D" id="1.10.10.10">
    <property type="entry name" value="Winged helix-like DNA-binding domain superfamily/Winged helix DNA-binding domain"/>
    <property type="match status" value="1"/>
</dbReference>
<accession>A0A917SNH8</accession>
<dbReference type="PANTHER" id="PTHR45566">
    <property type="entry name" value="HTH-TYPE TRANSCRIPTIONAL REGULATOR YHJB-RELATED"/>
    <property type="match status" value="1"/>
</dbReference>